<dbReference type="InterPro" id="IPR001347">
    <property type="entry name" value="SIS_dom"/>
</dbReference>
<comment type="caution">
    <text evidence="11">The sequence shown here is derived from an EMBL/GenBank/DDBJ whole genome shotgun (WGS) entry which is preliminary data.</text>
</comment>
<dbReference type="PROSITE" id="PS51464">
    <property type="entry name" value="SIS"/>
    <property type="match status" value="2"/>
</dbReference>
<proteinExistence type="inferred from homology"/>
<dbReference type="InterPro" id="IPR017932">
    <property type="entry name" value="GATase_2_dom"/>
</dbReference>
<dbReference type="EC" id="2.6.1.16" evidence="2 8"/>
<dbReference type="InterPro" id="IPR035466">
    <property type="entry name" value="GlmS/AgaS_SIS"/>
</dbReference>
<dbReference type="SUPFAM" id="SSF56235">
    <property type="entry name" value="N-terminal nucleophile aminohydrolases (Ntn hydrolases)"/>
    <property type="match status" value="1"/>
</dbReference>
<dbReference type="Gene3D" id="3.40.50.10490">
    <property type="entry name" value="Glucose-6-phosphate isomerase like protein, domain 1"/>
    <property type="match status" value="2"/>
</dbReference>
<dbReference type="NCBIfam" id="NF001484">
    <property type="entry name" value="PRK00331.1"/>
    <property type="match status" value="1"/>
</dbReference>
<dbReference type="Proteomes" id="UP001201844">
    <property type="component" value="Unassembled WGS sequence"/>
</dbReference>
<organism evidence="11 12">
    <name type="scientific">Shinella sedimenti</name>
    <dbReference type="NCBI Taxonomy" id="2919913"/>
    <lineage>
        <taxon>Bacteria</taxon>
        <taxon>Pseudomonadati</taxon>
        <taxon>Pseudomonadota</taxon>
        <taxon>Alphaproteobacteria</taxon>
        <taxon>Hyphomicrobiales</taxon>
        <taxon>Rhizobiaceae</taxon>
        <taxon>Shinella</taxon>
    </lineage>
</organism>
<dbReference type="PROSITE" id="PS51278">
    <property type="entry name" value="GATASE_TYPE_2"/>
    <property type="match status" value="1"/>
</dbReference>
<name>A0ABT0CGD3_9HYPH</name>
<feature type="active site" description="Nucleophile; for GATase activity" evidence="8">
    <location>
        <position position="2"/>
    </location>
</feature>
<dbReference type="InterPro" id="IPR046348">
    <property type="entry name" value="SIS_dom_sf"/>
</dbReference>
<evidence type="ECO:0000256" key="4">
    <source>
        <dbReference type="ARBA" id="ARBA00022576"/>
    </source>
</evidence>
<keyword evidence="7" id="KW-0315">Glutamine amidotransferase</keyword>
<dbReference type="PANTHER" id="PTHR10937:SF0">
    <property type="entry name" value="GLUTAMINE--FRUCTOSE-6-PHOSPHATE TRANSAMINASE (ISOMERIZING)"/>
    <property type="match status" value="1"/>
</dbReference>
<dbReference type="EMBL" id="JAKVIN010000001">
    <property type="protein sequence ID" value="MCJ8147677.1"/>
    <property type="molecule type" value="Genomic_DNA"/>
</dbReference>
<sequence>MCGIVGIVGNQPVAGRLVDALKRLEYRGYDSAGVATIVDGALARRRAEGKLFNLEKRLAEEPLAGTIGIAHTRWATHGAPTEGNAHPHFVDGVAVVHNGIIENFSELKDELIADGATFSTQTDTEVVAQLLAKYRRDGLGRREAMHAMLRRVTGAYALAVIFADDPSTIMAARSGPPLAIGHGHGEMFLGSDAIALAPFTNEISYLVDGDWAILGRDGAHIFDMDGNRVERPKQISSAAAYLIDKGNHRHFMEKEIHEQPEAISHALGHYVDFLEHTVRPVAGSIDFAKIPSLAISACGTAYLAGLVGKYWFERYARLPVEIDVASEFRYREIPLNPASAALFISQSGETADTLASLRYCKEHGLKIGAVVNTRESSIARESDAVFPILAGPEIGVASTKAFTCQLTVLAALAIGAGKARGTLTQAEEKALVRNLAEMPRIMASVLNTIQPSIEQLARDLSKCKDVLYLGRGTSYPLAMEGALKLKEISYIHAEGYAAGELKHGPIALIDENMPVIVIAPHDRFFEKTVSNMQEVAARGGRIIFITDAKGAAASKLETMATIVLPDVDEVIAPMIYSLPIQLLAYHTAVFMGTDVDQPRNLAKSVTVE</sequence>
<dbReference type="HAMAP" id="MF_00164">
    <property type="entry name" value="GlmS"/>
    <property type="match status" value="1"/>
</dbReference>
<comment type="catalytic activity">
    <reaction evidence="1 8">
        <text>D-fructose 6-phosphate + L-glutamine = D-glucosamine 6-phosphate + L-glutamate</text>
        <dbReference type="Rhea" id="RHEA:13237"/>
        <dbReference type="ChEBI" id="CHEBI:29985"/>
        <dbReference type="ChEBI" id="CHEBI:58359"/>
        <dbReference type="ChEBI" id="CHEBI:58725"/>
        <dbReference type="ChEBI" id="CHEBI:61527"/>
        <dbReference type="EC" id="2.6.1.16"/>
    </reaction>
</comment>
<evidence type="ECO:0000256" key="5">
    <source>
        <dbReference type="ARBA" id="ARBA00022679"/>
    </source>
</evidence>
<comment type="function">
    <text evidence="8">Catalyzes the first step in hexosamine metabolism, converting fructose-6P into glucosamine-6P using glutamine as a nitrogen source.</text>
</comment>
<feature type="domain" description="Glutamine amidotransferase type-2" evidence="9">
    <location>
        <begin position="2"/>
        <end position="217"/>
    </location>
</feature>
<dbReference type="Pfam" id="PF01380">
    <property type="entry name" value="SIS"/>
    <property type="match status" value="2"/>
</dbReference>
<dbReference type="InterPro" id="IPR035490">
    <property type="entry name" value="GlmS/FrlB_SIS"/>
</dbReference>
<evidence type="ECO:0000256" key="1">
    <source>
        <dbReference type="ARBA" id="ARBA00001031"/>
    </source>
</evidence>
<feature type="domain" description="SIS" evidence="10">
    <location>
        <begin position="456"/>
        <end position="598"/>
    </location>
</feature>
<keyword evidence="8" id="KW-0963">Cytoplasm</keyword>
<dbReference type="PANTHER" id="PTHR10937">
    <property type="entry name" value="GLUCOSAMINE--FRUCTOSE-6-PHOSPHATE AMINOTRANSFERASE, ISOMERIZING"/>
    <property type="match status" value="1"/>
</dbReference>
<comment type="subunit">
    <text evidence="8">Homodimer.</text>
</comment>
<dbReference type="InterPro" id="IPR029055">
    <property type="entry name" value="Ntn_hydrolases_N"/>
</dbReference>
<dbReference type="Pfam" id="PF13522">
    <property type="entry name" value="GATase_6"/>
    <property type="match status" value="1"/>
</dbReference>
<feature type="active site" description="For Fru-6P isomerization activity" evidence="8">
    <location>
        <position position="603"/>
    </location>
</feature>
<evidence type="ECO:0000256" key="6">
    <source>
        <dbReference type="ARBA" id="ARBA00022737"/>
    </source>
</evidence>
<feature type="domain" description="SIS" evidence="10">
    <location>
        <begin position="281"/>
        <end position="422"/>
    </location>
</feature>
<evidence type="ECO:0000259" key="9">
    <source>
        <dbReference type="PROSITE" id="PS51278"/>
    </source>
</evidence>
<dbReference type="Gene3D" id="3.60.20.10">
    <property type="entry name" value="Glutamine Phosphoribosylpyrophosphate, subunit 1, domain 1"/>
    <property type="match status" value="1"/>
</dbReference>
<evidence type="ECO:0000259" key="10">
    <source>
        <dbReference type="PROSITE" id="PS51464"/>
    </source>
</evidence>
<dbReference type="RefSeq" id="WP_241595909.1">
    <property type="nucleotide sequence ID" value="NZ_JAKVIN010000001.1"/>
</dbReference>
<feature type="initiator methionine" description="Removed" evidence="8">
    <location>
        <position position="1"/>
    </location>
</feature>
<reference evidence="11 12" key="1">
    <citation type="submission" date="2022-02" db="EMBL/GenBank/DDBJ databases">
        <title>Shinella B3.7 sp. nov., isolated from Sediment (Zhairuo Island).</title>
        <authorList>
            <person name="Chen G."/>
        </authorList>
    </citation>
    <scope>NUCLEOTIDE SEQUENCE [LARGE SCALE GENOMIC DNA]</scope>
    <source>
        <strain evidence="11 12">B3.7</strain>
    </source>
</reference>
<evidence type="ECO:0000256" key="8">
    <source>
        <dbReference type="HAMAP-Rule" id="MF_00164"/>
    </source>
</evidence>
<keyword evidence="5 8" id="KW-0808">Transferase</keyword>
<evidence type="ECO:0000256" key="7">
    <source>
        <dbReference type="ARBA" id="ARBA00022962"/>
    </source>
</evidence>
<dbReference type="InterPro" id="IPR047084">
    <property type="entry name" value="GFAT_N"/>
</dbReference>
<dbReference type="InterPro" id="IPR005855">
    <property type="entry name" value="GFAT"/>
</dbReference>
<dbReference type="SUPFAM" id="SSF53697">
    <property type="entry name" value="SIS domain"/>
    <property type="match status" value="1"/>
</dbReference>
<keyword evidence="6" id="KW-0677">Repeat</keyword>
<evidence type="ECO:0000313" key="11">
    <source>
        <dbReference type="EMBL" id="MCJ8147677.1"/>
    </source>
</evidence>
<evidence type="ECO:0000256" key="3">
    <source>
        <dbReference type="ARBA" id="ARBA00016090"/>
    </source>
</evidence>
<dbReference type="CDD" id="cd05009">
    <property type="entry name" value="SIS_GlmS_GlmD_2"/>
    <property type="match status" value="1"/>
</dbReference>
<keyword evidence="4 8" id="KW-0032">Aminotransferase</keyword>
<dbReference type="NCBIfam" id="TIGR01135">
    <property type="entry name" value="glmS"/>
    <property type="match status" value="1"/>
</dbReference>
<evidence type="ECO:0000256" key="2">
    <source>
        <dbReference type="ARBA" id="ARBA00012916"/>
    </source>
</evidence>
<gene>
    <name evidence="8 11" type="primary">glmS</name>
    <name evidence="11" type="ORF">MKI86_00850</name>
</gene>
<keyword evidence="12" id="KW-1185">Reference proteome</keyword>
<dbReference type="CDD" id="cd05008">
    <property type="entry name" value="SIS_GlmS_GlmD_1"/>
    <property type="match status" value="1"/>
</dbReference>
<evidence type="ECO:0000313" key="12">
    <source>
        <dbReference type="Proteomes" id="UP001201844"/>
    </source>
</evidence>
<dbReference type="GO" id="GO:0004360">
    <property type="term" value="F:glutamine-fructose-6-phosphate transaminase (isomerizing) activity"/>
    <property type="evidence" value="ECO:0007669"/>
    <property type="project" value="UniProtKB-EC"/>
</dbReference>
<dbReference type="CDD" id="cd00714">
    <property type="entry name" value="GFAT"/>
    <property type="match status" value="1"/>
</dbReference>
<accession>A0ABT0CGD3</accession>
<protein>
    <recommendedName>
        <fullName evidence="3 8">Glutamine--fructose-6-phosphate aminotransferase [isomerizing]</fullName>
        <ecNumber evidence="2 8">2.6.1.16</ecNumber>
    </recommendedName>
    <alternativeName>
        <fullName evidence="8">D-fructose-6-phosphate amidotransferase</fullName>
    </alternativeName>
    <alternativeName>
        <fullName evidence="8">GFAT</fullName>
    </alternativeName>
    <alternativeName>
        <fullName evidence="8">Glucosamine-6-phosphate synthase</fullName>
    </alternativeName>
    <alternativeName>
        <fullName evidence="8">Hexosephosphate aminotransferase</fullName>
    </alternativeName>
    <alternativeName>
        <fullName evidence="8">L-glutamine--D-fructose-6-phosphate amidotransferase</fullName>
    </alternativeName>
</protein>
<comment type="subcellular location">
    <subcellularLocation>
        <location evidence="8">Cytoplasm</location>
    </subcellularLocation>
</comment>